<dbReference type="PANTHER" id="PTHR43081:SF1">
    <property type="entry name" value="ADENYLATE CYCLASE, TERMINAL-DIFFERENTIATION SPECIFIC"/>
    <property type="match status" value="1"/>
</dbReference>
<dbReference type="PROSITE" id="PS50125">
    <property type="entry name" value="GUANYLATE_CYCLASE_2"/>
    <property type="match status" value="1"/>
</dbReference>
<dbReference type="PANTHER" id="PTHR43081">
    <property type="entry name" value="ADENYLATE CYCLASE, TERMINAL-DIFFERENTIATION SPECIFIC-RELATED"/>
    <property type="match status" value="1"/>
</dbReference>
<reference evidence="3 4" key="1">
    <citation type="submission" date="2021-05" db="EMBL/GenBank/DDBJ databases">
        <title>Kineosporia and Streptomyces sp. nov. two new marine actinobacteria isolated from Coral.</title>
        <authorList>
            <person name="Buangrab K."/>
            <person name="Sutthacheep M."/>
            <person name="Yeemin T."/>
            <person name="Harunari E."/>
            <person name="Igarashi Y."/>
            <person name="Kanchanasin P."/>
            <person name="Tanasupawat S."/>
            <person name="Phongsopitanun W."/>
        </authorList>
    </citation>
    <scope>NUCLEOTIDE SEQUENCE [LARGE SCALE GENOMIC DNA]</scope>
    <source>
        <strain evidence="3 4">J2-2</strain>
    </source>
</reference>
<sequence>MSERDEFTSHLLGGPWTMGRREVARRVGVSRLSARKLWRALGFPGVDDEEVVFNDTDRKALDQVVGMVRRDLIDEETAIACARALGQTTDRLVSWQVEALLEYLASRSPGGAPEDPLKLIEQLTPELEELLVYSFRRQLAATISRLDASSGRPAAEVTVCFADLVAYTRLSRRLPRRDLSRLVQRFEGLASDVVTAGGGRVIKTVGDEVLFIAPEAMTGALIALSISARMADDDLVPDVRVGMVHGPVLRSLGDVYGTTVNLASRLTSLAEPGTVITDPGTARALQGHPGIELVAQRPRLVRGFGQVQPLLVAPMGINDQLITVD</sequence>
<dbReference type="Proteomes" id="UP001197247">
    <property type="component" value="Unassembled WGS sequence"/>
</dbReference>
<dbReference type="SMART" id="SM00044">
    <property type="entry name" value="CYCc"/>
    <property type="match status" value="1"/>
</dbReference>
<organism evidence="3 4">
    <name type="scientific">Kineosporia corallincola</name>
    <dbReference type="NCBI Taxonomy" id="2835133"/>
    <lineage>
        <taxon>Bacteria</taxon>
        <taxon>Bacillati</taxon>
        <taxon>Actinomycetota</taxon>
        <taxon>Actinomycetes</taxon>
        <taxon>Kineosporiales</taxon>
        <taxon>Kineosporiaceae</taxon>
        <taxon>Kineosporia</taxon>
    </lineage>
</organism>
<evidence type="ECO:0000313" key="4">
    <source>
        <dbReference type="Proteomes" id="UP001197247"/>
    </source>
</evidence>
<comment type="caution">
    <text evidence="3">The sequence shown here is derived from an EMBL/GenBank/DDBJ whole genome shotgun (WGS) entry which is preliminary data.</text>
</comment>
<dbReference type="InterPro" id="IPR001054">
    <property type="entry name" value="A/G_cyclase"/>
</dbReference>
<accession>A0ABS5TCT3</accession>
<gene>
    <name evidence="3" type="ORF">KIH74_03615</name>
</gene>
<dbReference type="CDD" id="cd07302">
    <property type="entry name" value="CHD"/>
    <property type="match status" value="1"/>
</dbReference>
<feature type="domain" description="Guanylate cyclase" evidence="2">
    <location>
        <begin position="158"/>
        <end position="267"/>
    </location>
</feature>
<protein>
    <submittedName>
        <fullName evidence="3">Adenylate/guanylate cyclase domain-containing protein</fullName>
    </submittedName>
</protein>
<dbReference type="Pfam" id="PF00211">
    <property type="entry name" value="Guanylate_cyc"/>
    <property type="match status" value="1"/>
</dbReference>
<dbReference type="InterPro" id="IPR029787">
    <property type="entry name" value="Nucleotide_cyclase"/>
</dbReference>
<dbReference type="Gene3D" id="3.30.70.1230">
    <property type="entry name" value="Nucleotide cyclase"/>
    <property type="match status" value="1"/>
</dbReference>
<comment type="similarity">
    <text evidence="1">Belongs to the adenylyl cyclase class-3 family.</text>
</comment>
<dbReference type="InterPro" id="IPR050697">
    <property type="entry name" value="Adenylyl/Guanylyl_Cyclase_3/4"/>
</dbReference>
<keyword evidence="4" id="KW-1185">Reference proteome</keyword>
<dbReference type="RefSeq" id="WP_214154257.1">
    <property type="nucleotide sequence ID" value="NZ_JAHBAY010000001.1"/>
</dbReference>
<proteinExistence type="inferred from homology"/>
<dbReference type="EMBL" id="JAHBAY010000001">
    <property type="protein sequence ID" value="MBT0767996.1"/>
    <property type="molecule type" value="Genomic_DNA"/>
</dbReference>
<evidence type="ECO:0000256" key="1">
    <source>
        <dbReference type="ARBA" id="ARBA00005381"/>
    </source>
</evidence>
<dbReference type="SUPFAM" id="SSF55073">
    <property type="entry name" value="Nucleotide cyclase"/>
    <property type="match status" value="1"/>
</dbReference>
<name>A0ABS5TCT3_9ACTN</name>
<evidence type="ECO:0000259" key="2">
    <source>
        <dbReference type="PROSITE" id="PS50125"/>
    </source>
</evidence>
<evidence type="ECO:0000313" key="3">
    <source>
        <dbReference type="EMBL" id="MBT0767996.1"/>
    </source>
</evidence>